<dbReference type="GO" id="GO:0003755">
    <property type="term" value="F:peptidyl-prolyl cis-trans isomerase activity"/>
    <property type="evidence" value="ECO:0007669"/>
    <property type="project" value="InterPro"/>
</dbReference>
<comment type="caution">
    <text evidence="2">The sequence shown here is derived from an EMBL/GenBank/DDBJ whole genome shotgun (WGS) entry which is preliminary data.</text>
</comment>
<dbReference type="PROSITE" id="PS50072">
    <property type="entry name" value="CSA_PPIASE_2"/>
    <property type="match status" value="1"/>
</dbReference>
<organism evidence="2 3">
    <name type="scientific">Trypanosoma theileri</name>
    <dbReference type="NCBI Taxonomy" id="67003"/>
    <lineage>
        <taxon>Eukaryota</taxon>
        <taxon>Discoba</taxon>
        <taxon>Euglenozoa</taxon>
        <taxon>Kinetoplastea</taxon>
        <taxon>Metakinetoplastina</taxon>
        <taxon>Trypanosomatida</taxon>
        <taxon>Trypanosomatidae</taxon>
        <taxon>Trypanosoma</taxon>
    </lineage>
</organism>
<dbReference type="RefSeq" id="XP_028876741.1">
    <property type="nucleotide sequence ID" value="XM_029031966.1"/>
</dbReference>
<dbReference type="InterPro" id="IPR029000">
    <property type="entry name" value="Cyclophilin-like_dom_sf"/>
</dbReference>
<reference evidence="2 3" key="1">
    <citation type="submission" date="2017-03" db="EMBL/GenBank/DDBJ databases">
        <title>An alternative strategy for trypanosome survival in the mammalian bloodstream revealed through genome and transcriptome analysis of the ubiquitous bovine parasite Trypanosoma (Megatrypanum) theileri.</title>
        <authorList>
            <person name="Kelly S."/>
            <person name="Ivens A."/>
            <person name="Mott A."/>
            <person name="O'Neill E."/>
            <person name="Emms D."/>
            <person name="Macleod O."/>
            <person name="Voorheis P."/>
            <person name="Matthews J."/>
            <person name="Matthews K."/>
            <person name="Carrington M."/>
        </authorList>
    </citation>
    <scope>NUCLEOTIDE SEQUENCE [LARGE SCALE GENOMIC DNA]</scope>
    <source>
        <strain evidence="2">Edinburgh</strain>
    </source>
</reference>
<dbReference type="SUPFAM" id="SSF50891">
    <property type="entry name" value="Cyclophilin-like"/>
    <property type="match status" value="1"/>
</dbReference>
<name>A0A1X0ND98_9TRYP</name>
<dbReference type="InterPro" id="IPR002130">
    <property type="entry name" value="Cyclophilin-type_PPIase_dom"/>
</dbReference>
<dbReference type="Proteomes" id="UP000192257">
    <property type="component" value="Unassembled WGS sequence"/>
</dbReference>
<dbReference type="AlphaFoldDB" id="A0A1X0ND98"/>
<dbReference type="Pfam" id="PF00160">
    <property type="entry name" value="Pro_isomerase"/>
    <property type="match status" value="1"/>
</dbReference>
<dbReference type="EMBL" id="NBCO01000177">
    <property type="protein sequence ID" value="ORC80168.1"/>
    <property type="molecule type" value="Genomic_DNA"/>
</dbReference>
<evidence type="ECO:0000313" key="3">
    <source>
        <dbReference type="Proteomes" id="UP000192257"/>
    </source>
</evidence>
<gene>
    <name evidence="2" type="ORF">TM35_001771010</name>
</gene>
<dbReference type="GeneID" id="39991746"/>
<protein>
    <submittedName>
        <fullName evidence="2">Cyclophilin</fullName>
    </submittedName>
</protein>
<feature type="domain" description="PPIase cyclophilin-type" evidence="1">
    <location>
        <begin position="37"/>
        <end position="167"/>
    </location>
</feature>
<keyword evidence="3" id="KW-1185">Reference proteome</keyword>
<dbReference type="STRING" id="67003.A0A1X0ND98"/>
<dbReference type="OrthoDB" id="407558at2759"/>
<accession>A0A1X0ND98</accession>
<sequence>MPVKRSAKVHKFHEGAGDDQLPVFSINIEKEGEGLFGRIDVELLVQKAPKACEYFLQSCSGSSNGERKGAKRVSYKHNHFLRLTNEGLQVGDRSGVRASSALDVENEIGRVSHGMGVISLCRSSSLFDDSFFFCLTNDKAELESLDKRHAAFGRVVGGMDTLFALHDDLLPYVKEGCVIEGSPYTISGILPKMNT</sequence>
<dbReference type="Gene3D" id="2.40.100.10">
    <property type="entry name" value="Cyclophilin-like"/>
    <property type="match status" value="1"/>
</dbReference>
<evidence type="ECO:0000313" key="2">
    <source>
        <dbReference type="EMBL" id="ORC80168.1"/>
    </source>
</evidence>
<evidence type="ECO:0000259" key="1">
    <source>
        <dbReference type="PROSITE" id="PS50072"/>
    </source>
</evidence>
<proteinExistence type="predicted"/>
<dbReference type="VEuPathDB" id="TriTrypDB:TM35_001771010"/>